<evidence type="ECO:0000313" key="1">
    <source>
        <dbReference type="EMBL" id="KRZ05856.1"/>
    </source>
</evidence>
<keyword evidence="2" id="KW-1185">Reference proteome</keyword>
<proteinExistence type="predicted"/>
<sequence>MIHFTFKASHFSINSSTEISKRSVPPSWTPQTHFAIALPNRWISNQAQKLPSKTTSCHFYSKKKATTKLNSTYRRHSNHENCTCIYTVISTLMKELAKISVENSRWLFCTEHVPVEHCLIILLHSTFGMHYVDDCEVPFFSFYSLLRTDLQLCLQLIILLTNVAYQCLLSSVQQLVFTLSELLLLNGSMKSRVPPKTSAVPIQCCTVNGLLKSSIDDIKLINFRMKFNSQLPDRLNRLNSRKPGKDNITSLRGDVSHTDSTAFLGLCLMRRRIPKQMSTYKRLLFGDDIYNEGIKKNHVPWKHCMSQMCKS</sequence>
<accession>A0A0V1H5Y8</accession>
<reference evidence="1 2" key="1">
    <citation type="submission" date="2015-01" db="EMBL/GenBank/DDBJ databases">
        <title>Evolution of Trichinella species and genotypes.</title>
        <authorList>
            <person name="Korhonen P.K."/>
            <person name="Edoardo P."/>
            <person name="Giuseppe L.R."/>
            <person name="Gasser R.B."/>
        </authorList>
    </citation>
    <scope>NUCLEOTIDE SEQUENCE [LARGE SCALE GENOMIC DNA]</scope>
    <source>
        <strain evidence="1">ISS1029</strain>
    </source>
</reference>
<organism evidence="1 2">
    <name type="scientific">Trichinella zimbabwensis</name>
    <dbReference type="NCBI Taxonomy" id="268475"/>
    <lineage>
        <taxon>Eukaryota</taxon>
        <taxon>Metazoa</taxon>
        <taxon>Ecdysozoa</taxon>
        <taxon>Nematoda</taxon>
        <taxon>Enoplea</taxon>
        <taxon>Dorylaimia</taxon>
        <taxon>Trichinellida</taxon>
        <taxon>Trichinellidae</taxon>
        <taxon>Trichinella</taxon>
    </lineage>
</organism>
<evidence type="ECO:0000313" key="2">
    <source>
        <dbReference type="Proteomes" id="UP000055024"/>
    </source>
</evidence>
<dbReference type="AlphaFoldDB" id="A0A0V1H5Y8"/>
<dbReference type="OrthoDB" id="10405770at2759"/>
<name>A0A0V1H5Y8_9BILA</name>
<dbReference type="EMBL" id="JYDP01000130">
    <property type="protein sequence ID" value="KRZ05856.1"/>
    <property type="molecule type" value="Genomic_DNA"/>
</dbReference>
<gene>
    <name evidence="1" type="ORF">T11_9721</name>
</gene>
<comment type="caution">
    <text evidence="1">The sequence shown here is derived from an EMBL/GenBank/DDBJ whole genome shotgun (WGS) entry which is preliminary data.</text>
</comment>
<protein>
    <submittedName>
        <fullName evidence="1">Uncharacterized protein</fullName>
    </submittedName>
</protein>
<dbReference type="Proteomes" id="UP000055024">
    <property type="component" value="Unassembled WGS sequence"/>
</dbReference>